<name>A0A813GIS2_POLGL</name>
<feature type="domain" description="SET" evidence="1">
    <location>
        <begin position="1"/>
        <end position="41"/>
    </location>
</feature>
<evidence type="ECO:0000313" key="3">
    <source>
        <dbReference type="Proteomes" id="UP000654075"/>
    </source>
</evidence>
<dbReference type="InterPro" id="IPR001214">
    <property type="entry name" value="SET_dom"/>
</dbReference>
<dbReference type="OrthoDB" id="265717at2759"/>
<dbReference type="CDD" id="cd20071">
    <property type="entry name" value="SET_SMYD"/>
    <property type="match status" value="1"/>
</dbReference>
<proteinExistence type="predicted"/>
<dbReference type="InterPro" id="IPR050869">
    <property type="entry name" value="H3K4_H4K5_MeTrfase"/>
</dbReference>
<dbReference type="PANTHER" id="PTHR12197">
    <property type="entry name" value="HISTONE-LYSINE N-METHYLTRANSFERASE SMYD"/>
    <property type="match status" value="1"/>
</dbReference>
<dbReference type="PROSITE" id="PS50280">
    <property type="entry name" value="SET"/>
    <property type="match status" value="1"/>
</dbReference>
<gene>
    <name evidence="2" type="ORF">PGLA1383_LOCUS43055</name>
</gene>
<dbReference type="Proteomes" id="UP000654075">
    <property type="component" value="Unassembled WGS sequence"/>
</dbReference>
<accession>A0A813GIS2</accession>
<evidence type="ECO:0000259" key="1">
    <source>
        <dbReference type="PROSITE" id="PS50280"/>
    </source>
</evidence>
<dbReference type="InterPro" id="IPR011990">
    <property type="entry name" value="TPR-like_helical_dom_sf"/>
</dbReference>
<dbReference type="Gene3D" id="2.170.270.10">
    <property type="entry name" value="SET domain"/>
    <property type="match status" value="1"/>
</dbReference>
<dbReference type="Gene3D" id="1.25.40.10">
    <property type="entry name" value="Tetratricopeptide repeat domain"/>
    <property type="match status" value="1"/>
</dbReference>
<dbReference type="AlphaFoldDB" id="A0A813GIS2"/>
<sequence>MSSFMSHSCFPNAVWHYDGDDFVLRARRDIEVHDEITVSYLSEDCLLESSASRRRHLKDSKHFVCNCERCFADRDPCRGLRCPKCKAVSLMFGLPTGYEAEPVAGSRCEHCGSTLEAGEAATLQAEEKLLESALEKTELGLEGNDRAVSRQAALLVPLEQALARAETCLAQEPLLLSVVCILQFRSILWLFVLWLSWLLRTATADICIQ</sequence>
<keyword evidence="3" id="KW-1185">Reference proteome</keyword>
<dbReference type="PANTHER" id="PTHR12197:SF292">
    <property type="entry name" value="SET DOMAIN-CONTAINING PROTEIN"/>
    <property type="match status" value="1"/>
</dbReference>
<evidence type="ECO:0000313" key="2">
    <source>
        <dbReference type="EMBL" id="CAE8626085.1"/>
    </source>
</evidence>
<protein>
    <recommendedName>
        <fullName evidence="1">SET domain-containing protein</fullName>
    </recommendedName>
</protein>
<comment type="caution">
    <text evidence="2">The sequence shown here is derived from an EMBL/GenBank/DDBJ whole genome shotgun (WGS) entry which is preliminary data.</text>
</comment>
<dbReference type="EMBL" id="CAJNNV010028895">
    <property type="protein sequence ID" value="CAE8626085.1"/>
    <property type="molecule type" value="Genomic_DNA"/>
</dbReference>
<organism evidence="2 3">
    <name type="scientific">Polarella glacialis</name>
    <name type="common">Dinoflagellate</name>
    <dbReference type="NCBI Taxonomy" id="89957"/>
    <lineage>
        <taxon>Eukaryota</taxon>
        <taxon>Sar</taxon>
        <taxon>Alveolata</taxon>
        <taxon>Dinophyceae</taxon>
        <taxon>Suessiales</taxon>
        <taxon>Suessiaceae</taxon>
        <taxon>Polarella</taxon>
    </lineage>
</organism>
<dbReference type="InterPro" id="IPR046341">
    <property type="entry name" value="SET_dom_sf"/>
</dbReference>
<reference evidence="2" key="1">
    <citation type="submission" date="2021-02" db="EMBL/GenBank/DDBJ databases">
        <authorList>
            <person name="Dougan E. K."/>
            <person name="Rhodes N."/>
            <person name="Thang M."/>
            <person name="Chan C."/>
        </authorList>
    </citation>
    <scope>NUCLEOTIDE SEQUENCE</scope>
</reference>
<dbReference type="SUPFAM" id="SSF82199">
    <property type="entry name" value="SET domain"/>
    <property type="match status" value="1"/>
</dbReference>
<dbReference type="Pfam" id="PF00856">
    <property type="entry name" value="SET"/>
    <property type="match status" value="1"/>
</dbReference>